<evidence type="ECO:0000259" key="3">
    <source>
        <dbReference type="Pfam" id="PF10728"/>
    </source>
</evidence>
<evidence type="ECO:0000313" key="5">
    <source>
        <dbReference type="Proteomes" id="UP000093391"/>
    </source>
</evidence>
<dbReference type="EMBL" id="CP016895">
    <property type="protein sequence ID" value="AOA58066.1"/>
    <property type="molecule type" value="Genomic_DNA"/>
</dbReference>
<dbReference type="GO" id="GO:0016491">
    <property type="term" value="F:oxidoreductase activity"/>
    <property type="evidence" value="ECO:0007669"/>
    <property type="project" value="UniProtKB-KW"/>
</dbReference>
<proteinExistence type="predicted"/>
<dbReference type="InterPro" id="IPR036291">
    <property type="entry name" value="NAD(P)-bd_dom_sf"/>
</dbReference>
<organism evidence="4 5">
    <name type="scientific">Acinetobacter larvae</name>
    <dbReference type="NCBI Taxonomy" id="1789224"/>
    <lineage>
        <taxon>Bacteria</taxon>
        <taxon>Pseudomonadati</taxon>
        <taxon>Pseudomonadota</taxon>
        <taxon>Gammaproteobacteria</taxon>
        <taxon>Moraxellales</taxon>
        <taxon>Moraxellaceae</taxon>
        <taxon>Acinetobacter</taxon>
    </lineage>
</organism>
<accession>A0A1B2LYR4</accession>
<feature type="domain" description="Gfo/Idh/MocA-like oxidoreductase N-terminal" evidence="2">
    <location>
        <begin position="2"/>
        <end position="73"/>
    </location>
</feature>
<name>A0A1B2LYR4_9GAMM</name>
<dbReference type="InterPro" id="IPR000683">
    <property type="entry name" value="Gfo/Idh/MocA-like_OxRdtase_N"/>
</dbReference>
<dbReference type="KEGG" id="ala:BFG52_06680"/>
<keyword evidence="5" id="KW-1185">Reference proteome</keyword>
<dbReference type="RefSeq" id="WP_067553820.1">
    <property type="nucleotide sequence ID" value="NZ_CP016895.1"/>
</dbReference>
<reference evidence="4 5" key="1">
    <citation type="submission" date="2016-08" db="EMBL/GenBank/DDBJ databases">
        <authorList>
            <person name="Seilhamer J.J."/>
        </authorList>
    </citation>
    <scope>NUCLEOTIDE SEQUENCE [LARGE SCALE GENOMIC DNA]</scope>
    <source>
        <strain evidence="4 5">BRTC-1</strain>
    </source>
</reference>
<feature type="domain" description="DUF2520" evidence="3">
    <location>
        <begin position="126"/>
        <end position="252"/>
    </location>
</feature>
<evidence type="ECO:0000313" key="4">
    <source>
        <dbReference type="EMBL" id="AOA58066.1"/>
    </source>
</evidence>
<dbReference type="Pfam" id="PF10728">
    <property type="entry name" value="DUF2520"/>
    <property type="match status" value="1"/>
</dbReference>
<dbReference type="Gene3D" id="1.10.1040.20">
    <property type="entry name" value="ProC-like, C-terminal domain"/>
    <property type="match status" value="1"/>
</dbReference>
<dbReference type="Proteomes" id="UP000093391">
    <property type="component" value="Chromosome"/>
</dbReference>
<evidence type="ECO:0000259" key="2">
    <source>
        <dbReference type="Pfam" id="PF01408"/>
    </source>
</evidence>
<dbReference type="InterPro" id="IPR037108">
    <property type="entry name" value="TM1727-like_C_sf"/>
</dbReference>
<dbReference type="SUPFAM" id="SSF51735">
    <property type="entry name" value="NAD(P)-binding Rossmann-fold domains"/>
    <property type="match status" value="1"/>
</dbReference>
<evidence type="ECO:0000256" key="1">
    <source>
        <dbReference type="ARBA" id="ARBA00023002"/>
    </source>
</evidence>
<dbReference type="Gene3D" id="3.40.50.720">
    <property type="entry name" value="NAD(P)-binding Rossmann-like Domain"/>
    <property type="match status" value="1"/>
</dbReference>
<dbReference type="Pfam" id="PF01408">
    <property type="entry name" value="GFO_IDH_MocA"/>
    <property type="match status" value="1"/>
</dbReference>
<dbReference type="GO" id="GO:0000166">
    <property type="term" value="F:nucleotide binding"/>
    <property type="evidence" value="ECO:0007669"/>
    <property type="project" value="InterPro"/>
</dbReference>
<keyword evidence="1" id="KW-0560">Oxidoreductase</keyword>
<protein>
    <submittedName>
        <fullName evidence="4">F420-dependent NADP oxidoreductase</fullName>
    </submittedName>
</protein>
<sequence length="262" mass="28908">MRISFVGAGRVASHFVHALQQGQHQLLQIYSRRLAHAEQLAKTCAAEALDHLDHLDPDCDVLMIAVADAAIEQVVAALPVLSEHCVVVHCSGSTPLSVLQRFQRYGVFYPLQSFSLGATVDWSQVPLLLEANHPIALQCLQQLAAELSQRIYCYDTEQRLTLHLAAVFASNFANYCYDAAAQLLAVQQVDRSLLSPLILATAQKATEQSPEWVQTGPAARGDLAILALHRALLEQAERPDLQALYQLMSQAILQRQQALIQR</sequence>
<dbReference type="PANTHER" id="PTHR40459:SF1">
    <property type="entry name" value="CONSERVED HYPOTHETICAL ALANINE AND LEUCINE RICH PROTEIN"/>
    <property type="match status" value="1"/>
</dbReference>
<gene>
    <name evidence="4" type="ORF">BFG52_06680</name>
</gene>
<dbReference type="PANTHER" id="PTHR40459">
    <property type="entry name" value="CONSERVED HYPOTHETICAL ALANINE AND LEUCINE RICH PROTEIN"/>
    <property type="match status" value="1"/>
</dbReference>
<dbReference type="STRING" id="1789224.BFG52_06680"/>
<dbReference type="SUPFAM" id="SSF48179">
    <property type="entry name" value="6-phosphogluconate dehydrogenase C-terminal domain-like"/>
    <property type="match status" value="1"/>
</dbReference>
<dbReference type="InterPro" id="IPR008927">
    <property type="entry name" value="6-PGluconate_DH-like_C_sf"/>
</dbReference>
<dbReference type="InterPro" id="IPR018931">
    <property type="entry name" value="DUF2520"/>
</dbReference>
<dbReference type="AlphaFoldDB" id="A0A1B2LYR4"/>